<protein>
    <submittedName>
        <fullName evidence="1">Uncharacterized protein</fullName>
    </submittedName>
</protein>
<dbReference type="AlphaFoldDB" id="A0A1Z4JD22"/>
<gene>
    <name evidence="1" type="ORF">NIES2135_14490</name>
</gene>
<sequence>MTVRKTESRLPTNFQASDLGESAVAIDGRSVLVSFVTAPLAVDRENRYIVLVTDAGLASAVQSFEWSFIENGGTPQTQTTTIGEVNYRPQTVGTLVVTVRLLGAGNTEQGSLSLNQTVIVLNAELETLIAEAQNQPGAGASNPEVLRELINDLSPYYQAVTLTTSESGEGFEKFVFSLVHDGALQRPSLARQQQLNQLAAALNGTGDFVTLAASGVGVCGIRLALLAMVLPQTPGGSTPILPWTELPDVPNQRVLADEQLRQALANLEENRRIDLFNLARFPKSNIMLCGRILETLRDRYFSGTNFNDVLTGLSGTRAHWITRHYREGPLVRS</sequence>
<proteinExistence type="predicted"/>
<evidence type="ECO:0000313" key="1">
    <source>
        <dbReference type="EMBL" id="BAY54631.1"/>
    </source>
</evidence>
<evidence type="ECO:0000313" key="2">
    <source>
        <dbReference type="Proteomes" id="UP000217895"/>
    </source>
</evidence>
<dbReference type="Proteomes" id="UP000217895">
    <property type="component" value="Chromosome"/>
</dbReference>
<accession>A0A1Z4JD22</accession>
<organism evidence="1 2">
    <name type="scientific">Leptolyngbya boryana NIES-2135</name>
    <dbReference type="NCBI Taxonomy" id="1973484"/>
    <lineage>
        <taxon>Bacteria</taxon>
        <taxon>Bacillati</taxon>
        <taxon>Cyanobacteriota</taxon>
        <taxon>Cyanophyceae</taxon>
        <taxon>Leptolyngbyales</taxon>
        <taxon>Leptolyngbyaceae</taxon>
        <taxon>Leptolyngbya group</taxon>
        <taxon>Leptolyngbya</taxon>
    </lineage>
</organism>
<keyword evidence="2" id="KW-1185">Reference proteome</keyword>
<name>A0A1Z4JD22_LEPBY</name>
<dbReference type="EMBL" id="AP018203">
    <property type="protein sequence ID" value="BAY54631.1"/>
    <property type="molecule type" value="Genomic_DNA"/>
</dbReference>
<reference evidence="1 2" key="1">
    <citation type="submission" date="2017-06" db="EMBL/GenBank/DDBJ databases">
        <title>Genome sequencing of cyanobaciteial culture collection at National Institute for Environmental Studies (NIES).</title>
        <authorList>
            <person name="Hirose Y."/>
            <person name="Shimura Y."/>
            <person name="Fujisawa T."/>
            <person name="Nakamura Y."/>
            <person name="Kawachi M."/>
        </authorList>
    </citation>
    <scope>NUCLEOTIDE SEQUENCE [LARGE SCALE GENOMIC DNA]</scope>
    <source>
        <strain evidence="1 2">NIES-2135</strain>
    </source>
</reference>